<dbReference type="Proteomes" id="UP000327013">
    <property type="component" value="Chromosome 2"/>
</dbReference>
<keyword evidence="3" id="KW-1185">Reference proteome</keyword>
<evidence type="ECO:0000313" key="3">
    <source>
        <dbReference type="Proteomes" id="UP000327013"/>
    </source>
</evidence>
<dbReference type="AlphaFoldDB" id="A0A5N6QQ38"/>
<sequence length="345" mass="39469">MHYDVVLLNAYVVFSLANRDLSVWCHSCEAYLNAQLIPELRPVYETAHILKFGTESSKKCADSSARFRSPAAEKAYNDWFHYRILTPERGVKVSDLVDPTFSIILDIFKNQCWDSLISKPVSPYLEIVREFYANIHKIKGNPPSFETHLRGINIKVTSELISEVAEVPIVPKPGFFSKSTVQKSHAQIYQRPNGFITPDVEELHSGTTTCGDTDSASSSTSSNPVLALTEQFSEVLQRLDHLGQKMTDMDQHVTNMRKQFGQQLGQLQTDYAADHDRLVQIELDVKTVLQRVIPEEEQDDKQFMDYRGSLSEGEKARVRGRVALRERISGEKERFRENRGRDREW</sequence>
<organism evidence="2 3">
    <name type="scientific">Carpinus fangiana</name>
    <dbReference type="NCBI Taxonomy" id="176857"/>
    <lineage>
        <taxon>Eukaryota</taxon>
        <taxon>Viridiplantae</taxon>
        <taxon>Streptophyta</taxon>
        <taxon>Embryophyta</taxon>
        <taxon>Tracheophyta</taxon>
        <taxon>Spermatophyta</taxon>
        <taxon>Magnoliopsida</taxon>
        <taxon>eudicotyledons</taxon>
        <taxon>Gunneridae</taxon>
        <taxon>Pentapetalae</taxon>
        <taxon>rosids</taxon>
        <taxon>fabids</taxon>
        <taxon>Fagales</taxon>
        <taxon>Betulaceae</taxon>
        <taxon>Carpinus</taxon>
    </lineage>
</organism>
<dbReference type="EMBL" id="CM017322">
    <property type="protein sequence ID" value="KAE8008099.1"/>
    <property type="molecule type" value="Genomic_DNA"/>
</dbReference>
<feature type="compositionally biased region" description="Low complexity" evidence="1">
    <location>
        <begin position="205"/>
        <end position="222"/>
    </location>
</feature>
<accession>A0A5N6QQ38</accession>
<proteinExistence type="predicted"/>
<evidence type="ECO:0000256" key="1">
    <source>
        <dbReference type="SAM" id="MobiDB-lite"/>
    </source>
</evidence>
<dbReference type="PANTHER" id="PTHR47665">
    <property type="entry name" value="HISTONE DEACETYLASE-LIKE PROTEIN"/>
    <property type="match status" value="1"/>
</dbReference>
<evidence type="ECO:0000313" key="2">
    <source>
        <dbReference type="EMBL" id="KAE8008099.1"/>
    </source>
</evidence>
<dbReference type="OrthoDB" id="424012at2759"/>
<name>A0A5N6QQ38_9ROSI</name>
<gene>
    <name evidence="2" type="ORF">FH972_004644</name>
</gene>
<reference evidence="2 3" key="1">
    <citation type="submission" date="2019-06" db="EMBL/GenBank/DDBJ databases">
        <title>A chromosomal-level reference genome of Carpinus fangiana (Coryloideae, Betulaceae).</title>
        <authorList>
            <person name="Yang X."/>
            <person name="Wang Z."/>
            <person name="Zhang L."/>
            <person name="Hao G."/>
            <person name="Liu J."/>
            <person name="Yang Y."/>
        </authorList>
    </citation>
    <scope>NUCLEOTIDE SEQUENCE [LARGE SCALE GENOMIC DNA]</scope>
    <source>
        <strain evidence="2">Cfa_2016G</strain>
        <tissue evidence="2">Leaf</tissue>
    </source>
</reference>
<feature type="region of interest" description="Disordered" evidence="1">
    <location>
        <begin position="204"/>
        <end position="223"/>
    </location>
</feature>
<dbReference type="PANTHER" id="PTHR47665:SF1">
    <property type="entry name" value="HISTONE DEACETYLASE-LIKE PROTEIN"/>
    <property type="match status" value="1"/>
</dbReference>
<protein>
    <submittedName>
        <fullName evidence="2">Uncharacterized protein</fullName>
    </submittedName>
</protein>